<gene>
    <name evidence="2" type="ORF">SAMN06265222_101752</name>
</gene>
<keyword evidence="1" id="KW-0732">Signal</keyword>
<evidence type="ECO:0008006" key="4">
    <source>
        <dbReference type="Google" id="ProtNLM"/>
    </source>
</evidence>
<sequence>MKSYLALLFVAVGSLTAMGCGSSENASVAGADEIAQYINENPAAATPPIVSDAKEGPRD</sequence>
<dbReference type="RefSeq" id="WP_283430943.1">
    <property type="nucleotide sequence ID" value="NZ_FXUG01000001.1"/>
</dbReference>
<protein>
    <recommendedName>
        <fullName evidence="4">Secreted protein</fullName>
    </recommendedName>
</protein>
<feature type="signal peptide" evidence="1">
    <location>
        <begin position="1"/>
        <end position="19"/>
    </location>
</feature>
<evidence type="ECO:0000256" key="1">
    <source>
        <dbReference type="SAM" id="SignalP"/>
    </source>
</evidence>
<feature type="chain" id="PRO_5045424517" description="Secreted protein" evidence="1">
    <location>
        <begin position="20"/>
        <end position="59"/>
    </location>
</feature>
<evidence type="ECO:0000313" key="2">
    <source>
        <dbReference type="EMBL" id="SMP42288.1"/>
    </source>
</evidence>
<keyword evidence="3" id="KW-1185">Reference proteome</keyword>
<reference evidence="2 3" key="1">
    <citation type="submission" date="2017-05" db="EMBL/GenBank/DDBJ databases">
        <authorList>
            <person name="Varghese N."/>
            <person name="Submissions S."/>
        </authorList>
    </citation>
    <scope>NUCLEOTIDE SEQUENCE [LARGE SCALE GENOMIC DNA]</scope>
    <source>
        <strain evidence="2 3">DSM 25457</strain>
    </source>
</reference>
<dbReference type="Proteomes" id="UP001158067">
    <property type="component" value="Unassembled WGS sequence"/>
</dbReference>
<organism evidence="2 3">
    <name type="scientific">Neorhodopirellula lusitana</name>
    <dbReference type="NCBI Taxonomy" id="445327"/>
    <lineage>
        <taxon>Bacteria</taxon>
        <taxon>Pseudomonadati</taxon>
        <taxon>Planctomycetota</taxon>
        <taxon>Planctomycetia</taxon>
        <taxon>Pirellulales</taxon>
        <taxon>Pirellulaceae</taxon>
        <taxon>Neorhodopirellula</taxon>
    </lineage>
</organism>
<name>A0ABY1PUN6_9BACT</name>
<dbReference type="EMBL" id="FXUG01000001">
    <property type="protein sequence ID" value="SMP42288.1"/>
    <property type="molecule type" value="Genomic_DNA"/>
</dbReference>
<comment type="caution">
    <text evidence="2">The sequence shown here is derived from an EMBL/GenBank/DDBJ whole genome shotgun (WGS) entry which is preliminary data.</text>
</comment>
<proteinExistence type="predicted"/>
<accession>A0ABY1PUN6</accession>
<evidence type="ECO:0000313" key="3">
    <source>
        <dbReference type="Proteomes" id="UP001158067"/>
    </source>
</evidence>
<dbReference type="PROSITE" id="PS51257">
    <property type="entry name" value="PROKAR_LIPOPROTEIN"/>
    <property type="match status" value="1"/>
</dbReference>